<keyword evidence="1" id="KW-0963">Cytoplasm</keyword>
<dbReference type="InterPro" id="IPR000873">
    <property type="entry name" value="AMP-dep_synth/lig_dom"/>
</dbReference>
<feature type="domain" description="AMP-dependent synthetase/ligase" evidence="4">
    <location>
        <begin position="16"/>
        <end position="170"/>
    </location>
</feature>
<keyword evidence="3" id="KW-1133">Transmembrane helix</keyword>
<dbReference type="Pfam" id="PF00501">
    <property type="entry name" value="AMP-binding"/>
    <property type="match status" value="1"/>
</dbReference>
<dbReference type="STRING" id="63057.A0A2P5FVB9"/>
<evidence type="ECO:0000256" key="2">
    <source>
        <dbReference type="ARBA" id="ARBA00022598"/>
    </source>
</evidence>
<dbReference type="GO" id="GO:0016405">
    <property type="term" value="F:CoA-ligase activity"/>
    <property type="evidence" value="ECO:0007669"/>
    <property type="project" value="TreeGrafter"/>
</dbReference>
<dbReference type="PANTHER" id="PTHR24096:SF415">
    <property type="entry name" value="4-COUMARATE--COA LIGASE"/>
    <property type="match status" value="1"/>
</dbReference>
<dbReference type="Proteomes" id="UP000237000">
    <property type="component" value="Unassembled WGS sequence"/>
</dbReference>
<dbReference type="AlphaFoldDB" id="A0A2P5FVB9"/>
<evidence type="ECO:0000256" key="3">
    <source>
        <dbReference type="SAM" id="Phobius"/>
    </source>
</evidence>
<dbReference type="EMBL" id="JXTC01000007">
    <property type="protein sequence ID" value="POO01740.1"/>
    <property type="molecule type" value="Genomic_DNA"/>
</dbReference>
<feature type="transmembrane region" description="Helical" evidence="3">
    <location>
        <begin position="20"/>
        <end position="39"/>
    </location>
</feature>
<evidence type="ECO:0000256" key="1">
    <source>
        <dbReference type="ARBA" id="ARBA00022490"/>
    </source>
</evidence>
<dbReference type="PANTHER" id="PTHR24096">
    <property type="entry name" value="LONG-CHAIN-FATTY-ACID--COA LIGASE"/>
    <property type="match status" value="1"/>
</dbReference>
<protein>
    <submittedName>
        <fullName evidence="5">AMP-dependent synthetase/ligase</fullName>
    </submittedName>
</protein>
<evidence type="ECO:0000259" key="4">
    <source>
        <dbReference type="Pfam" id="PF00501"/>
    </source>
</evidence>
<dbReference type="Gene3D" id="3.30.300.30">
    <property type="match status" value="1"/>
</dbReference>
<sequence length="224" mass="25226">MSLMVSVDQDRHNEPLNMFLYLLPMFHVAGLSLICYSQLRRGNAVVSMEKFKLEKALRVVETYGVTHPLVVLSVMIALAKQSVAVWKLYDLSSLKQILCGGALLGRNVMKKVAQSIPAGVAINQIYGTIETCELVSLENTREESRFSGLSGTLITGIESRIISVETLKLFHQINWERFVFEDLIQCKVAPFKRLRRVSFLSSIPKSASGKILRRELVQKVRSKI</sequence>
<reference evidence="6" key="1">
    <citation type="submission" date="2016-06" db="EMBL/GenBank/DDBJ databases">
        <title>Parallel loss of symbiosis genes in relatives of nitrogen-fixing non-legume Parasponia.</title>
        <authorList>
            <person name="Van Velzen R."/>
            <person name="Holmer R."/>
            <person name="Bu F."/>
            <person name="Rutten L."/>
            <person name="Van Zeijl A."/>
            <person name="Liu W."/>
            <person name="Santuari L."/>
            <person name="Cao Q."/>
            <person name="Sharma T."/>
            <person name="Shen D."/>
            <person name="Roswanjaya Y."/>
            <person name="Wardhani T."/>
            <person name="Kalhor M.S."/>
            <person name="Jansen J."/>
            <person name="Van den Hoogen J."/>
            <person name="Gungor B."/>
            <person name="Hartog M."/>
            <person name="Hontelez J."/>
            <person name="Verver J."/>
            <person name="Yang W.-C."/>
            <person name="Schijlen E."/>
            <person name="Repin R."/>
            <person name="Schilthuizen M."/>
            <person name="Schranz E."/>
            <person name="Heidstra R."/>
            <person name="Miyata K."/>
            <person name="Fedorova E."/>
            <person name="Kohlen W."/>
            <person name="Bisseling T."/>
            <person name="Smit S."/>
            <person name="Geurts R."/>
        </authorList>
    </citation>
    <scope>NUCLEOTIDE SEQUENCE [LARGE SCALE GENOMIC DNA]</scope>
    <source>
        <strain evidence="6">cv. RG33-2</strain>
    </source>
</reference>
<accession>A0A2P5FVB9</accession>
<evidence type="ECO:0000313" key="6">
    <source>
        <dbReference type="Proteomes" id="UP000237000"/>
    </source>
</evidence>
<feature type="transmembrane region" description="Helical" evidence="3">
    <location>
        <begin position="60"/>
        <end position="79"/>
    </location>
</feature>
<keyword evidence="6" id="KW-1185">Reference proteome</keyword>
<comment type="caution">
    <text evidence="5">The sequence shown here is derived from an EMBL/GenBank/DDBJ whole genome shotgun (WGS) entry which is preliminary data.</text>
</comment>
<evidence type="ECO:0000313" key="5">
    <source>
        <dbReference type="EMBL" id="POO01740.1"/>
    </source>
</evidence>
<gene>
    <name evidence="5" type="ORF">TorRG33x02_025170</name>
</gene>
<keyword evidence="3" id="KW-0472">Membrane</keyword>
<dbReference type="InParanoid" id="A0A2P5FVB9"/>
<dbReference type="InterPro" id="IPR045851">
    <property type="entry name" value="AMP-bd_C_sf"/>
</dbReference>
<organism evidence="5 6">
    <name type="scientific">Trema orientale</name>
    <name type="common">Charcoal tree</name>
    <name type="synonym">Celtis orientalis</name>
    <dbReference type="NCBI Taxonomy" id="63057"/>
    <lineage>
        <taxon>Eukaryota</taxon>
        <taxon>Viridiplantae</taxon>
        <taxon>Streptophyta</taxon>
        <taxon>Embryophyta</taxon>
        <taxon>Tracheophyta</taxon>
        <taxon>Spermatophyta</taxon>
        <taxon>Magnoliopsida</taxon>
        <taxon>eudicotyledons</taxon>
        <taxon>Gunneridae</taxon>
        <taxon>Pentapetalae</taxon>
        <taxon>rosids</taxon>
        <taxon>fabids</taxon>
        <taxon>Rosales</taxon>
        <taxon>Cannabaceae</taxon>
        <taxon>Trema</taxon>
    </lineage>
</organism>
<dbReference type="OrthoDB" id="10253869at2759"/>
<dbReference type="SUPFAM" id="SSF56801">
    <property type="entry name" value="Acetyl-CoA synthetase-like"/>
    <property type="match status" value="1"/>
</dbReference>
<keyword evidence="3" id="KW-0812">Transmembrane</keyword>
<name>A0A2P5FVB9_TREOI</name>
<keyword evidence="2 5" id="KW-0436">Ligase</keyword>
<proteinExistence type="predicted"/>
<dbReference type="Gene3D" id="3.40.50.980">
    <property type="match status" value="1"/>
</dbReference>